<dbReference type="EMBL" id="CP022383">
    <property type="protein sequence ID" value="ATA79321.1"/>
    <property type="molecule type" value="Genomic_DNA"/>
</dbReference>
<evidence type="ECO:0000313" key="1">
    <source>
        <dbReference type="EMBL" id="ATA79321.1"/>
    </source>
</evidence>
<dbReference type="Proteomes" id="UP000217334">
    <property type="component" value="Chromosome"/>
</dbReference>
<proteinExistence type="predicted"/>
<evidence type="ECO:0000313" key="2">
    <source>
        <dbReference type="Proteomes" id="UP000217334"/>
    </source>
</evidence>
<accession>A0A250F2I2</accession>
<dbReference type="RefSeq" id="WP_095901264.1">
    <property type="nucleotide sequence ID" value="NZ_CP022383.1"/>
</dbReference>
<gene>
    <name evidence="1" type="ORF">CGC59_06355</name>
</gene>
<name>A0A250F2I2_CAPSP</name>
<protein>
    <submittedName>
        <fullName evidence="1">Uncharacterized protein</fullName>
    </submittedName>
</protein>
<organism evidence="1 2">
    <name type="scientific">Capnocytophaga sputigena</name>
    <dbReference type="NCBI Taxonomy" id="1019"/>
    <lineage>
        <taxon>Bacteria</taxon>
        <taxon>Pseudomonadati</taxon>
        <taxon>Bacteroidota</taxon>
        <taxon>Flavobacteriia</taxon>
        <taxon>Flavobacteriales</taxon>
        <taxon>Flavobacteriaceae</taxon>
        <taxon>Capnocytophaga</taxon>
    </lineage>
</organism>
<dbReference type="AlphaFoldDB" id="A0A250F2I2"/>
<sequence length="103" mass="12008">MNTIDKKEELYLYLGLQIGFVKPIEQVLENLKEGVYEYGSNEAMNVLNEKLQNLTNCLLTALKINVKCPKIEGTFTKENEKKFIKYFSFLLKEYNNYVSILSI</sequence>
<reference evidence="2" key="1">
    <citation type="submission" date="2017-06" db="EMBL/GenBank/DDBJ databases">
        <title>Capnocytophaga spp. assemblies.</title>
        <authorList>
            <person name="Gulvik C.A."/>
        </authorList>
    </citation>
    <scope>NUCLEOTIDE SEQUENCE [LARGE SCALE GENOMIC DNA]</scope>
    <source>
        <strain evidence="2">H4486</strain>
    </source>
</reference>